<comment type="caution">
    <text evidence="3">The sequence shown here is derived from an EMBL/GenBank/DDBJ whole genome shotgun (WGS) entry which is preliminary data.</text>
</comment>
<sequence>MDMALIWWIGIIWIVSSSFSRAAPMTRNRRALRGLSEAKSAFQVPVEPLATSHAPVITTKASESYSATRSVTLEGPAFSKEADPILSAGTSKPLPKVGLSGRFRDLLDRKKSSSSIWQKIKTTKSKSLTILRSFKTRLRRLRDSSLRRFSPATRNPFPPPESMKGVEGEAKIITGTEDLTPNIEQENNLTSEKEKNLGLKTETADVPPSSWWDLINVPTNGFYSFVDTVKSRLPQSLQYSSPAPEPNIAAKVIKPSTDNALEVATQTHGLPMTQSGDQPKNLASANEKNFVRQGEQSDAPRLSWYHNAIGFPRNAYRSLVDKVKPPSPHGHMPDPSASKAASTASELASHSQQIKQKSSVVKNGDPVKQTEPDKEPALTSEVKGMYLPIQIYFENLGQISRILTDPLPPANTPSKLWIYEIEQLARVQLKGLVNEIVNPMVSKYLTLEKTGRMVDRWLNKKNVAVRWTARWVPHKYYHNFIREKIAPTFVRGFASLISKLILKYSPENVFEILERNSAEFMATVNKAHADHPSPKP</sequence>
<dbReference type="EMBL" id="AJIL01000071">
    <property type="protein sequence ID" value="KNE97239.1"/>
    <property type="molecule type" value="Genomic_DNA"/>
</dbReference>
<protein>
    <submittedName>
        <fullName evidence="3">Uncharacterized protein</fullName>
    </submittedName>
</protein>
<feature type="signal peptide" evidence="2">
    <location>
        <begin position="1"/>
        <end position="22"/>
    </location>
</feature>
<feature type="region of interest" description="Disordered" evidence="1">
    <location>
        <begin position="320"/>
        <end position="377"/>
    </location>
</feature>
<name>A0A0L0VE21_9BASI</name>
<reference evidence="4" key="1">
    <citation type="submission" date="2014-03" db="EMBL/GenBank/DDBJ databases">
        <title>The Genome Sequence of Puccinia striiformis f. sp. tritici PST-78.</title>
        <authorList>
            <consortium name="The Broad Institute Genome Sequencing Platform"/>
            <person name="Cuomo C."/>
            <person name="Hulbert S."/>
            <person name="Chen X."/>
            <person name="Walker B."/>
            <person name="Young S.K."/>
            <person name="Zeng Q."/>
            <person name="Gargeya S."/>
            <person name="Fitzgerald M."/>
            <person name="Haas B."/>
            <person name="Abouelleil A."/>
            <person name="Alvarado L."/>
            <person name="Arachchi H.M."/>
            <person name="Berlin A.M."/>
            <person name="Chapman S.B."/>
            <person name="Goldberg J."/>
            <person name="Griggs A."/>
            <person name="Gujja S."/>
            <person name="Hansen M."/>
            <person name="Howarth C."/>
            <person name="Imamovic A."/>
            <person name="Larimer J."/>
            <person name="McCowan C."/>
            <person name="Montmayeur A."/>
            <person name="Murphy C."/>
            <person name="Neiman D."/>
            <person name="Pearson M."/>
            <person name="Priest M."/>
            <person name="Roberts A."/>
            <person name="Saif S."/>
            <person name="Shea T."/>
            <person name="Sisk P."/>
            <person name="Sykes S."/>
            <person name="Wortman J."/>
            <person name="Nusbaum C."/>
            <person name="Birren B."/>
        </authorList>
    </citation>
    <scope>NUCLEOTIDE SEQUENCE [LARGE SCALE GENOMIC DNA]</scope>
    <source>
        <strain evidence="4">race PST-78</strain>
    </source>
</reference>
<keyword evidence="2" id="KW-0732">Signal</keyword>
<evidence type="ECO:0000313" key="3">
    <source>
        <dbReference type="EMBL" id="KNE97239.1"/>
    </source>
</evidence>
<dbReference type="AlphaFoldDB" id="A0A0L0VE21"/>
<evidence type="ECO:0000256" key="2">
    <source>
        <dbReference type="SAM" id="SignalP"/>
    </source>
</evidence>
<evidence type="ECO:0000256" key="1">
    <source>
        <dbReference type="SAM" id="MobiDB-lite"/>
    </source>
</evidence>
<evidence type="ECO:0000313" key="4">
    <source>
        <dbReference type="Proteomes" id="UP000054564"/>
    </source>
</evidence>
<dbReference type="Proteomes" id="UP000054564">
    <property type="component" value="Unassembled WGS sequence"/>
</dbReference>
<accession>A0A0L0VE21</accession>
<gene>
    <name evidence="3" type="ORF">PSTG_09502</name>
</gene>
<dbReference type="OrthoDB" id="10361789at2759"/>
<feature type="chain" id="PRO_5005550014" evidence="2">
    <location>
        <begin position="23"/>
        <end position="536"/>
    </location>
</feature>
<organism evidence="3 4">
    <name type="scientific">Puccinia striiformis f. sp. tritici PST-78</name>
    <dbReference type="NCBI Taxonomy" id="1165861"/>
    <lineage>
        <taxon>Eukaryota</taxon>
        <taxon>Fungi</taxon>
        <taxon>Dikarya</taxon>
        <taxon>Basidiomycota</taxon>
        <taxon>Pucciniomycotina</taxon>
        <taxon>Pucciniomycetes</taxon>
        <taxon>Pucciniales</taxon>
        <taxon>Pucciniaceae</taxon>
        <taxon>Puccinia</taxon>
    </lineage>
</organism>
<proteinExistence type="predicted"/>
<keyword evidence="4" id="KW-1185">Reference proteome</keyword>
<feature type="compositionally biased region" description="Polar residues" evidence="1">
    <location>
        <begin position="339"/>
        <end position="361"/>
    </location>
</feature>